<accession>A0A2K8UCF7</accession>
<dbReference type="KEGG" id="tsy:THSYN_21500"/>
<sequence length="453" mass="46055">MSTGPRAPAVEVAQPACSNEAADPDAACALPSGPEPDPGPDPTIGPAAPAAAALPPRFPGRDPGTGLVLFGVDGALCAHWRLTANDLERAGGSFPGEGGRPWPVVRLRRVRPGGGADPVDQAELGAVVRAGAGETRFQVAADHGLYHAELGLTNGDGGWLMLARSNALDNVSQVGVDLARLEAAPPRVLTAPVPPSPPPPVTPLPLAAAVTAPLVCLTTDDQEPALRPGSAVSLTGSFPLVERCAPPPWAPAPAPATTGAAPWHGPAPSVALDAAPGAVQGESAGLQLMLGLLPLAPELTLPLAPIPAARHQDGWTPPTSAPGPRQPALEGRPLRLPAPGEPAEGPDLPAAAPPGALDLGPAGPAQPAPVFMAPGWSLTYEQAPLRRTGLELEAQLRITGQAAPGTLVDLFGHPFRVGPGGRFQLVVRVDDPSLLRMALFLNPPPELTLTRDD</sequence>
<evidence type="ECO:0000313" key="3">
    <source>
        <dbReference type="Proteomes" id="UP000232638"/>
    </source>
</evidence>
<dbReference type="OrthoDB" id="5767084at2"/>
<name>A0A2K8UCF7_9GAMM</name>
<protein>
    <recommendedName>
        <fullName evidence="4">DUF4912 domain-containing protein</fullName>
    </recommendedName>
</protein>
<feature type="compositionally biased region" description="Low complexity" evidence="1">
    <location>
        <begin position="44"/>
        <end position="55"/>
    </location>
</feature>
<dbReference type="Proteomes" id="UP000232638">
    <property type="component" value="Chromosome"/>
</dbReference>
<gene>
    <name evidence="2" type="ORF">THSYN_21500</name>
</gene>
<dbReference type="AlphaFoldDB" id="A0A2K8UCF7"/>
<feature type="compositionally biased region" description="Low complexity" evidence="1">
    <location>
        <begin position="337"/>
        <end position="366"/>
    </location>
</feature>
<dbReference type="EMBL" id="CP020370">
    <property type="protein sequence ID" value="AUB83263.1"/>
    <property type="molecule type" value="Genomic_DNA"/>
</dbReference>
<dbReference type="RefSeq" id="WP_100920954.1">
    <property type="nucleotide sequence ID" value="NZ_CP020370.1"/>
</dbReference>
<feature type="compositionally biased region" description="Pro residues" evidence="1">
    <location>
        <begin position="33"/>
        <end position="43"/>
    </location>
</feature>
<evidence type="ECO:0000313" key="2">
    <source>
        <dbReference type="EMBL" id="AUB83263.1"/>
    </source>
</evidence>
<feature type="region of interest" description="Disordered" evidence="1">
    <location>
        <begin position="310"/>
        <end position="366"/>
    </location>
</feature>
<proteinExistence type="predicted"/>
<feature type="region of interest" description="Disordered" evidence="1">
    <location>
        <begin position="1"/>
        <end position="58"/>
    </location>
</feature>
<organism evidence="2 3">
    <name type="scientific">Candidatus Thiodictyon syntrophicum</name>
    <dbReference type="NCBI Taxonomy" id="1166950"/>
    <lineage>
        <taxon>Bacteria</taxon>
        <taxon>Pseudomonadati</taxon>
        <taxon>Pseudomonadota</taxon>
        <taxon>Gammaproteobacteria</taxon>
        <taxon>Chromatiales</taxon>
        <taxon>Chromatiaceae</taxon>
        <taxon>Thiodictyon</taxon>
    </lineage>
</organism>
<evidence type="ECO:0000256" key="1">
    <source>
        <dbReference type="SAM" id="MobiDB-lite"/>
    </source>
</evidence>
<keyword evidence="3" id="KW-1185">Reference proteome</keyword>
<reference evidence="2 3" key="1">
    <citation type="submission" date="2017-03" db="EMBL/GenBank/DDBJ databases">
        <title>Complete genome sequence of Candidatus 'Thiodictyon syntrophicum' sp. nov. strain Cad16T, a photolithoautotroph purple sulfur bacterium isolated from an alpine meromictic lake.</title>
        <authorList>
            <person name="Luedin S.M."/>
            <person name="Pothier J.F."/>
            <person name="Danza F."/>
            <person name="Storelli N."/>
            <person name="Wittwer M."/>
            <person name="Tonolla M."/>
        </authorList>
    </citation>
    <scope>NUCLEOTIDE SEQUENCE [LARGE SCALE GENOMIC DNA]</scope>
    <source>
        <strain evidence="2 3">Cad16T</strain>
    </source>
</reference>
<evidence type="ECO:0008006" key="4">
    <source>
        <dbReference type="Google" id="ProtNLM"/>
    </source>
</evidence>